<keyword evidence="2" id="KW-0812">Transmembrane</keyword>
<reference evidence="13 14" key="1">
    <citation type="submission" date="2015-07" db="EMBL/GenBank/DDBJ databases">
        <title>The genome of Dufourea novaeangliae.</title>
        <authorList>
            <person name="Pan H."/>
            <person name="Kapheim K."/>
        </authorList>
    </citation>
    <scope>NUCLEOTIDE SEQUENCE [LARGE SCALE GENOMIC DNA]</scope>
    <source>
        <strain evidence="13">0120121106</strain>
        <tissue evidence="13">Whole body</tissue>
    </source>
</reference>
<evidence type="ECO:0000256" key="6">
    <source>
        <dbReference type="ARBA" id="ARBA00022989"/>
    </source>
</evidence>
<feature type="domain" description="Ig-like" evidence="11">
    <location>
        <begin position="840"/>
        <end position="954"/>
    </location>
</feature>
<keyword evidence="5" id="KW-0130">Cell adhesion</keyword>
<feature type="compositionally biased region" description="Polar residues" evidence="10">
    <location>
        <begin position="2289"/>
        <end position="2299"/>
    </location>
</feature>
<keyword evidence="6" id="KW-1133">Transmembrane helix</keyword>
<dbReference type="InterPro" id="IPR007110">
    <property type="entry name" value="Ig-like_dom"/>
</dbReference>
<evidence type="ECO:0000256" key="8">
    <source>
        <dbReference type="ARBA" id="ARBA00023157"/>
    </source>
</evidence>
<feature type="region of interest" description="Disordered" evidence="10">
    <location>
        <begin position="2319"/>
        <end position="2353"/>
    </location>
</feature>
<feature type="domain" description="Ig-like" evidence="11">
    <location>
        <begin position="1275"/>
        <end position="1371"/>
    </location>
</feature>
<dbReference type="InterPro" id="IPR013098">
    <property type="entry name" value="Ig_I-set"/>
</dbReference>
<dbReference type="PROSITE" id="PS50853">
    <property type="entry name" value="FN3"/>
    <property type="match status" value="6"/>
</dbReference>
<evidence type="ECO:0000256" key="4">
    <source>
        <dbReference type="ARBA" id="ARBA00022737"/>
    </source>
</evidence>
<feature type="compositionally biased region" description="Polar residues" evidence="10">
    <location>
        <begin position="2261"/>
        <end position="2275"/>
    </location>
</feature>
<feature type="domain" description="Ig-like" evidence="11">
    <location>
        <begin position="1775"/>
        <end position="1871"/>
    </location>
</feature>
<dbReference type="SUPFAM" id="SSF48726">
    <property type="entry name" value="Immunoglobulin"/>
    <property type="match status" value="10"/>
</dbReference>
<dbReference type="InterPro" id="IPR036179">
    <property type="entry name" value="Ig-like_dom_sf"/>
</dbReference>
<dbReference type="PANTHER" id="PTHR44170">
    <property type="entry name" value="PROTEIN SIDEKICK"/>
    <property type="match status" value="1"/>
</dbReference>
<evidence type="ECO:0000256" key="7">
    <source>
        <dbReference type="ARBA" id="ARBA00023136"/>
    </source>
</evidence>
<dbReference type="GO" id="GO:0016020">
    <property type="term" value="C:membrane"/>
    <property type="evidence" value="ECO:0007669"/>
    <property type="project" value="UniProtKB-SubCell"/>
</dbReference>
<feature type="domain" description="Ig-like" evidence="11">
    <location>
        <begin position="351"/>
        <end position="440"/>
    </location>
</feature>
<feature type="region of interest" description="Disordered" evidence="10">
    <location>
        <begin position="1018"/>
        <end position="1037"/>
    </location>
</feature>
<dbReference type="Proteomes" id="UP000076502">
    <property type="component" value="Unassembled WGS sequence"/>
</dbReference>
<dbReference type="Pfam" id="PF13927">
    <property type="entry name" value="Ig_3"/>
    <property type="match status" value="5"/>
</dbReference>
<feature type="compositionally biased region" description="Polar residues" evidence="10">
    <location>
        <begin position="1028"/>
        <end position="1037"/>
    </location>
</feature>
<evidence type="ECO:0000256" key="5">
    <source>
        <dbReference type="ARBA" id="ARBA00022889"/>
    </source>
</evidence>
<dbReference type="InterPro" id="IPR036116">
    <property type="entry name" value="FN3_sf"/>
</dbReference>
<feature type="domain" description="Fibronectin type-III" evidence="12">
    <location>
        <begin position="1873"/>
        <end position="1966"/>
    </location>
</feature>
<dbReference type="FunFam" id="2.60.40.10:FF:000093">
    <property type="entry name" value="Down syndrome cell adhesion molecule, isoform B"/>
    <property type="match status" value="1"/>
</dbReference>
<dbReference type="CDD" id="cd00096">
    <property type="entry name" value="Ig"/>
    <property type="match status" value="1"/>
</dbReference>
<feature type="region of interest" description="Disordered" evidence="10">
    <location>
        <begin position="2371"/>
        <end position="2404"/>
    </location>
</feature>
<feature type="domain" description="Fibronectin type-III" evidence="12">
    <location>
        <begin position="1482"/>
        <end position="1583"/>
    </location>
</feature>
<feature type="domain" description="Ig-like" evidence="11">
    <location>
        <begin position="174"/>
        <end position="261"/>
    </location>
</feature>
<dbReference type="SMART" id="SM00408">
    <property type="entry name" value="IGc2"/>
    <property type="match status" value="10"/>
</dbReference>
<feature type="domain" description="Ig-like" evidence="11">
    <location>
        <begin position="1175"/>
        <end position="1270"/>
    </location>
</feature>
<dbReference type="InterPro" id="IPR003599">
    <property type="entry name" value="Ig_sub"/>
</dbReference>
<dbReference type="OrthoDB" id="5969272at2759"/>
<dbReference type="InterPro" id="IPR003961">
    <property type="entry name" value="FN3_dom"/>
</dbReference>
<dbReference type="SUPFAM" id="SSF49265">
    <property type="entry name" value="Fibronectin type III"/>
    <property type="match status" value="3"/>
</dbReference>
<feature type="compositionally biased region" description="Low complexity" evidence="10">
    <location>
        <begin position="2323"/>
        <end position="2332"/>
    </location>
</feature>
<dbReference type="Gene3D" id="2.60.40.10">
    <property type="entry name" value="Immunoglobulins"/>
    <property type="match status" value="17"/>
</dbReference>
<feature type="domain" description="Fibronectin type-III" evidence="12">
    <location>
        <begin position="1689"/>
        <end position="1787"/>
    </location>
</feature>
<dbReference type="CDD" id="cd20958">
    <property type="entry name" value="IgI_5_Dscam"/>
    <property type="match status" value="1"/>
</dbReference>
<evidence type="ECO:0000256" key="1">
    <source>
        <dbReference type="ARBA" id="ARBA00004167"/>
    </source>
</evidence>
<dbReference type="STRING" id="178035.A0A154NXT8"/>
<evidence type="ECO:0000256" key="10">
    <source>
        <dbReference type="SAM" id="MobiDB-lite"/>
    </source>
</evidence>
<feature type="domain" description="Fibronectin type-III" evidence="12">
    <location>
        <begin position="1970"/>
        <end position="2086"/>
    </location>
</feature>
<feature type="domain" description="Ig-like" evidence="11">
    <location>
        <begin position="18"/>
        <end position="101"/>
    </location>
</feature>
<proteinExistence type="predicted"/>
<sequence length="2483" mass="273240">MCPVCVSGSDASYEMQGPSFVSEPATRIEFTNVNGGRVDCIVRGNPAPTVDWLAADGGSITSIPGIRHVLGNGTIHFPGFEAEVFRQDVHWAIYKCSAVNSVGAIGSGQFELGCSTVVSVSAIGCPPNHSGNKGNLVDKGDRIGREALFKDYPPWVFQRSRCLCVAVVNQRYDPEVQCPGGFLGNNVLMRCNVPSFVRDHVTITSWLQEPSFNIYPSTMGDGKYHMLSSGELLILNITRDDAKQTYRCRTHHRLTQETVVSSNVGRLQLTGNIDVIKEFVEVYQKTWGLPDELLLIVGAKITFLEKQNDVQGARLLVSETLMGDSTCDNKMKIEEDEIVPCFREIRSTMPPMINEKVVYMSARLKDTIVIPCVAYGNPTPANRWYYNRNQRQEPIEDSSGHYVVRDGSLIIQGVLENDAGSYMCTASNSEGSESMEVRLTVSAPLSVHVQPSIQTVDLGKAAHLTCSASGFPQAALYWLKDGQPLRTGARIRAVSRERISVMSVAREDRGMYQCFVRNEYEMAQGIAELRLGAGNSPVWGKANGTRRKWENLMLRWFKGNEGRIKIAPQLVYRFIEQTMQTGPSVSLKCSAAGNPTPQISWLLDGFPLPQNDRLLIGQYVTVYGDVISHVNISSVKSEDGGEYECIASSRAGDASHSARLNIYGLPYVRPMSTVSAVAGKQFHIKCPVAGFPIESITWDKDGVRLPTNMRQRVVNGSLYIDTVQRAADQGTYTCIARNKHNFTSQRSVEIRVLVPPKITPFSFARDLNVGDRTSVQCVVVTGDLPLTFTKAITVRQYDAFTSALSISTIAPAHNGTYTCRVANGAATVAHSALLHVNVPPRISPFYFENGVTEGMRTQLMCTTSQGDQPFNITWLMDERPIQVRPGDFGSAASTSGGSNPAVVGTGNNNNIQISDYPPFSSILTINNVSARHSGNYTCQISNVAGLAEYSTGLSVAGWCLKRARTKIDMVATHDTPEKITEKSPKKIKCNEIKRESRDRDRLSTEVHKLQGTESVLLNFPTPMEDNPNRSSRNTQSDSAAQNWFQVFVKLLVYNEDIEYSQMETENVKLCTFTHIEHNEGESLVQVESAWPNELKISRAYGLKGSDVSSIETKHCRQCRKKNVLADEADLDQDGSKTIKVCRTWGANAVIEDDSWGVAPESSMGRDPLVDGDLPPRWTVEPIDQNAVVGHGVSIACQAEGFPIPTVTWKQSIGETPGDYRELGYSGTEGAGVAENGSLVIPRVSRDHSGFYLCQASNGIGPGLSKLIRLTVHAGPQVSVKTRQESVRRGESVTLRCEAEGDAPLDLSWRARDSRVDPTYDVRYTIDNQKLSGRLMSELRIVQANNVDRGDYVCVASNAYGHARAAIHLLVQEPPNFPRNLHVAEQGSRSLLLAWSSPSSEQDPAHASSPITNYIVQYKEAQDVWHEHNTQKTVAGDNTVALVSPLKPATSYHFRVLAENHLGTSAPSDILHAQTDGEIPGGPPRHVTAKPLGPQQVKVTWQPPDRSLWNGELLGYTISYANLGGNDQSVNITRVGITGNGDGSYDYRLTGLRKYTQYSVLVKAFNNKGDGPGSDPVTVQTLEDVPSAPPQNVACAALNGLNIQVTWKPPPSDKVHGVVQGYKLLYEAASAVLEHQAGRETKISHALSTVLHGLSPYTNYTVQVLAYTRAGDGVTSSPVSCTTEETVPDAPERVKAVTSNEDAVVISWLPPRRPNGILTQYTVYIRVLDQGQEVKITKSMLPAQSLHHEATGLKLRESYEAWVTASTKVGQGPSTPVIKLQLSNTVPAAIISFGVPLVVPWRLDVNMACLAVGNPRPTVEWRRGDVKLQKSDVGSDNALSLRNVQRTHEGNYSCHAKNPLGSDEIAYTLQVQVPPTPPTLLATGTTTDAVQLQWKQGDNGGAPIKGFLLAYRREFSEWEEVMLDRKASTHLLEGLQCGTRYQFTLAAFNRIGSGSASKIETAKTNGTKPIPPSKHQLMKVNQTYVTLELAAWQDGGCPLLYFVVEYRRLPGDWLLEQYPQITPTTRAYLMKFSNSGHVCTVSNNVPPQSRFPIVDLESGTKYELRVTAYNNAGSTQAEYLFGTLSPNTGNRMHNEPPPETEESSLFFDAHVLAPSVISLLTVFLAVAGVCFCLKTHAERTGRANDPNSQTQAALENKHNMEQREQYYATVRKPGQQSPCREVSALERIPEYSEDIYPYATFHLPEQDNLSANPMRQAFYYERSETMLQGNQCDMDQYTKVRGRPRRKSKSFKSESEEYDTLGSDSDTEVGTSSRTESSNHLDDSGPASIMTRSPGPNSIGQREQRLALVPRPVHHNVLYHTHESSTSTEPSPISERKTFPRLEKQRNHGGTAEIGIDGRVTGILRPVMKLSESGMHSYSRGVSPSRPARPGSCDRLVKEPSPRKSVESLCLLEEPGSSRMTKRDEDWGSELSTLELKPPTGFTDAHETSEAECDIDMKLKLHRKRTGFPSNSLSKSPKDFTITV</sequence>
<name>A0A154NXT8_DUFNO</name>
<evidence type="ECO:0000256" key="3">
    <source>
        <dbReference type="ARBA" id="ARBA00022729"/>
    </source>
</evidence>
<dbReference type="FunFam" id="2.60.40.10:FF:000028">
    <property type="entry name" value="Neuronal cell adhesion molecule"/>
    <property type="match status" value="1"/>
</dbReference>
<protein>
    <submittedName>
        <fullName evidence="13">Down syndrome cell adhesion molecule-like protein Dscam2</fullName>
    </submittedName>
</protein>
<dbReference type="SMART" id="SM00409">
    <property type="entry name" value="IG"/>
    <property type="match status" value="10"/>
</dbReference>
<dbReference type="FunFam" id="2.60.40.10:FF:000017">
    <property type="entry name" value="Down syndrome cell adhesion molecule b"/>
    <property type="match status" value="2"/>
</dbReference>
<feature type="domain" description="Ig-like" evidence="11">
    <location>
        <begin position="666"/>
        <end position="749"/>
    </location>
</feature>
<feature type="domain" description="Ig-like" evidence="11">
    <location>
        <begin position="568"/>
        <end position="661"/>
    </location>
</feature>
<dbReference type="Pfam" id="PF00041">
    <property type="entry name" value="fn3"/>
    <property type="match status" value="5"/>
</dbReference>
<comment type="subcellular location">
    <subcellularLocation>
        <location evidence="1">Membrane</location>
        <topology evidence="1">Single-pass membrane protein</topology>
    </subcellularLocation>
</comment>
<keyword evidence="9" id="KW-0393">Immunoglobulin domain</keyword>
<dbReference type="FunFam" id="2.60.40.10:FF:000104">
    <property type="entry name" value="Down syndrome cell adhesion molecule b"/>
    <property type="match status" value="1"/>
</dbReference>
<dbReference type="PROSITE" id="PS50835">
    <property type="entry name" value="IG_LIKE"/>
    <property type="match status" value="11"/>
</dbReference>
<evidence type="ECO:0000259" key="12">
    <source>
        <dbReference type="PROSITE" id="PS50853"/>
    </source>
</evidence>
<feature type="compositionally biased region" description="Basic residues" evidence="10">
    <location>
        <begin position="2239"/>
        <end position="2249"/>
    </location>
</feature>
<dbReference type="Pfam" id="PF25059">
    <property type="entry name" value="FN3_DSCAM-DSCAML_C"/>
    <property type="match status" value="1"/>
</dbReference>
<keyword evidence="4" id="KW-0677">Repeat</keyword>
<evidence type="ECO:0000256" key="9">
    <source>
        <dbReference type="ARBA" id="ARBA00023319"/>
    </source>
</evidence>
<feature type="domain" description="Ig-like" evidence="11">
    <location>
        <begin position="756"/>
        <end position="835"/>
    </location>
</feature>
<organism evidence="13 14">
    <name type="scientific">Dufourea novaeangliae</name>
    <name type="common">Sweat bee</name>
    <dbReference type="NCBI Taxonomy" id="178035"/>
    <lineage>
        <taxon>Eukaryota</taxon>
        <taxon>Metazoa</taxon>
        <taxon>Ecdysozoa</taxon>
        <taxon>Arthropoda</taxon>
        <taxon>Hexapoda</taxon>
        <taxon>Insecta</taxon>
        <taxon>Pterygota</taxon>
        <taxon>Neoptera</taxon>
        <taxon>Endopterygota</taxon>
        <taxon>Hymenoptera</taxon>
        <taxon>Apocrita</taxon>
        <taxon>Aculeata</taxon>
        <taxon>Apoidea</taxon>
        <taxon>Anthophila</taxon>
        <taxon>Halictidae</taxon>
        <taxon>Rophitinae</taxon>
        <taxon>Dufourea</taxon>
    </lineage>
</organism>
<gene>
    <name evidence="13" type="ORF">WN55_02790</name>
</gene>
<feature type="domain" description="Fibronectin type-III" evidence="12">
    <location>
        <begin position="1588"/>
        <end position="1685"/>
    </location>
</feature>
<feature type="domain" description="Fibronectin type-III" evidence="12">
    <location>
        <begin position="1376"/>
        <end position="1477"/>
    </location>
</feature>
<dbReference type="InterPro" id="IPR013783">
    <property type="entry name" value="Ig-like_fold"/>
</dbReference>
<keyword evidence="7" id="KW-0472">Membrane</keyword>
<dbReference type="SMART" id="SM00060">
    <property type="entry name" value="FN3"/>
    <property type="match status" value="6"/>
</dbReference>
<dbReference type="PANTHER" id="PTHR44170:SF56">
    <property type="entry name" value="FIBRONECTIN TYPE-III DOMAIN-CONTAINING PROTEIN"/>
    <property type="match status" value="1"/>
</dbReference>
<evidence type="ECO:0000313" key="13">
    <source>
        <dbReference type="EMBL" id="KZC04427.1"/>
    </source>
</evidence>
<dbReference type="InterPro" id="IPR056754">
    <property type="entry name" value="DSCAM/DSCAML_C"/>
</dbReference>
<dbReference type="GO" id="GO:0098609">
    <property type="term" value="P:cell-cell adhesion"/>
    <property type="evidence" value="ECO:0007669"/>
    <property type="project" value="TreeGrafter"/>
</dbReference>
<evidence type="ECO:0000256" key="2">
    <source>
        <dbReference type="ARBA" id="ARBA00022692"/>
    </source>
</evidence>
<keyword evidence="14" id="KW-1185">Reference proteome</keyword>
<dbReference type="Pfam" id="PF07679">
    <property type="entry name" value="I-set"/>
    <property type="match status" value="3"/>
</dbReference>
<dbReference type="CDD" id="cd00063">
    <property type="entry name" value="FN3"/>
    <property type="match status" value="6"/>
</dbReference>
<evidence type="ECO:0000313" key="14">
    <source>
        <dbReference type="Proteomes" id="UP000076502"/>
    </source>
</evidence>
<feature type="region of interest" description="Disordered" evidence="10">
    <location>
        <begin position="2229"/>
        <end position="2299"/>
    </location>
</feature>
<evidence type="ECO:0000259" key="11">
    <source>
        <dbReference type="PROSITE" id="PS50835"/>
    </source>
</evidence>
<dbReference type="InterPro" id="IPR003598">
    <property type="entry name" value="Ig_sub2"/>
</dbReference>
<feature type="domain" description="Ig-like" evidence="11">
    <location>
        <begin position="444"/>
        <end position="530"/>
    </location>
</feature>
<keyword evidence="3" id="KW-0732">Signal</keyword>
<keyword evidence="8" id="KW-1015">Disulfide bond</keyword>
<feature type="compositionally biased region" description="Basic and acidic residues" evidence="10">
    <location>
        <begin position="2333"/>
        <end position="2345"/>
    </location>
</feature>
<accession>A0A154NXT8</accession>
<dbReference type="EMBL" id="KQ434778">
    <property type="protein sequence ID" value="KZC04427.1"/>
    <property type="molecule type" value="Genomic_DNA"/>
</dbReference>
<feature type="compositionally biased region" description="Basic and acidic residues" evidence="10">
    <location>
        <begin position="2394"/>
        <end position="2404"/>
    </location>
</feature>
<dbReference type="CDD" id="cd20956">
    <property type="entry name" value="IgI_4_Dscam"/>
    <property type="match status" value="1"/>
</dbReference>
<dbReference type="GO" id="GO:0048812">
    <property type="term" value="P:neuron projection morphogenesis"/>
    <property type="evidence" value="ECO:0007669"/>
    <property type="project" value="UniProtKB-ARBA"/>
</dbReference>